<accession>A0AAD4R4B1</accession>
<feature type="compositionally biased region" description="Polar residues" evidence="1">
    <location>
        <begin position="148"/>
        <end position="161"/>
    </location>
</feature>
<evidence type="ECO:0000313" key="3">
    <source>
        <dbReference type="Proteomes" id="UP001201812"/>
    </source>
</evidence>
<evidence type="ECO:0000256" key="1">
    <source>
        <dbReference type="SAM" id="MobiDB-lite"/>
    </source>
</evidence>
<organism evidence="2 3">
    <name type="scientific">Ditylenchus destructor</name>
    <dbReference type="NCBI Taxonomy" id="166010"/>
    <lineage>
        <taxon>Eukaryota</taxon>
        <taxon>Metazoa</taxon>
        <taxon>Ecdysozoa</taxon>
        <taxon>Nematoda</taxon>
        <taxon>Chromadorea</taxon>
        <taxon>Rhabditida</taxon>
        <taxon>Tylenchina</taxon>
        <taxon>Tylenchomorpha</taxon>
        <taxon>Sphaerularioidea</taxon>
        <taxon>Anguinidae</taxon>
        <taxon>Anguininae</taxon>
        <taxon>Ditylenchus</taxon>
    </lineage>
</organism>
<feature type="compositionally biased region" description="Polar residues" evidence="1">
    <location>
        <begin position="180"/>
        <end position="192"/>
    </location>
</feature>
<name>A0AAD4R4B1_9BILA</name>
<feature type="compositionally biased region" description="Polar residues" evidence="1">
    <location>
        <begin position="329"/>
        <end position="344"/>
    </location>
</feature>
<reference evidence="2" key="1">
    <citation type="submission" date="2022-01" db="EMBL/GenBank/DDBJ databases">
        <title>Genome Sequence Resource for Two Populations of Ditylenchus destructor, the Migratory Endoparasitic Phytonematode.</title>
        <authorList>
            <person name="Zhang H."/>
            <person name="Lin R."/>
            <person name="Xie B."/>
        </authorList>
    </citation>
    <scope>NUCLEOTIDE SEQUENCE</scope>
    <source>
        <strain evidence="2">BazhouSP</strain>
    </source>
</reference>
<feature type="compositionally biased region" description="Basic and acidic residues" evidence="1">
    <location>
        <begin position="133"/>
        <end position="147"/>
    </location>
</feature>
<feature type="region of interest" description="Disordered" evidence="1">
    <location>
        <begin position="87"/>
        <end position="373"/>
    </location>
</feature>
<dbReference type="Proteomes" id="UP001201812">
    <property type="component" value="Unassembled WGS sequence"/>
</dbReference>
<feature type="compositionally biased region" description="Basic residues" evidence="1">
    <location>
        <begin position="294"/>
        <end position="305"/>
    </location>
</feature>
<comment type="caution">
    <text evidence="2">The sequence shown here is derived from an EMBL/GenBank/DDBJ whole genome shotgun (WGS) entry which is preliminary data.</text>
</comment>
<proteinExistence type="predicted"/>
<protein>
    <submittedName>
        <fullName evidence="2">Uncharacterized protein</fullName>
    </submittedName>
</protein>
<dbReference type="AlphaFoldDB" id="A0AAD4R4B1"/>
<sequence>MEVDDDTVYHPMTNEEAQRFREMLDEQLVDVIQVKSKKSFEESKRYRCRPYKMSLDDDVVFRPVTNDEADKFQEKLEQRMANNPVMAEVKQRRRSEELRVKTSKLHQRRLSVLGPEHLPQIYGYGGDSDDDNTDVKPNKDSDDHEIGETNTESAPNLSNELASEPDINLLPDVTPPKAQEVSQEMSNLSIQPTKRKHHEEELAGSQGEPKRKSSISRVEKQSSLTPPDEGLAQDGPKRRNSTSLSTKHATAAPLDQETAETQDDPKRRNSISRSRKHSLAAPLDEQPVESLGGPKRRNSISRSKKNSTAEPHDDESTETQAGPKRRSSISRTMKPSTLSASDSTMLLKAPKIVTAPSDSSGGRPQRNRMKPLKFWANQTVVYKYDENKLPEASGVSEVKIDGRRRSAYSSFTKYKPVENDQ</sequence>
<dbReference type="EMBL" id="JAKKPZ010000032">
    <property type="protein sequence ID" value="KAI1709098.1"/>
    <property type="molecule type" value="Genomic_DNA"/>
</dbReference>
<keyword evidence="3" id="KW-1185">Reference proteome</keyword>
<evidence type="ECO:0000313" key="2">
    <source>
        <dbReference type="EMBL" id="KAI1709098.1"/>
    </source>
</evidence>
<feature type="compositionally biased region" description="Basic residues" evidence="1">
    <location>
        <begin position="268"/>
        <end position="278"/>
    </location>
</feature>
<gene>
    <name evidence="2" type="ORF">DdX_11496</name>
</gene>